<comment type="caution">
    <text evidence="1">The sequence shown here is derived from an EMBL/GenBank/DDBJ whole genome shotgun (WGS) entry which is preliminary data.</text>
</comment>
<accession>A0ABQ3YG99</accession>
<dbReference type="InterPro" id="IPR003749">
    <property type="entry name" value="ThiS/MoaD-like"/>
</dbReference>
<protein>
    <submittedName>
        <fullName evidence="1">Molybdopterin synthase sulfur carrier subunit</fullName>
    </submittedName>
</protein>
<dbReference type="RefSeq" id="WP_203774576.1">
    <property type="nucleotide sequence ID" value="NZ_BAAABO010000003.1"/>
</dbReference>
<evidence type="ECO:0000313" key="2">
    <source>
        <dbReference type="Proteomes" id="UP000609879"/>
    </source>
</evidence>
<proteinExistence type="predicted"/>
<reference evidence="1 2" key="1">
    <citation type="submission" date="2021-01" db="EMBL/GenBank/DDBJ databases">
        <title>Whole genome shotgun sequence of Actinoplanes deccanensis NBRC 13994.</title>
        <authorList>
            <person name="Komaki H."/>
            <person name="Tamura T."/>
        </authorList>
    </citation>
    <scope>NUCLEOTIDE SEQUENCE [LARGE SCALE GENOMIC DNA]</scope>
    <source>
        <strain evidence="1 2">NBRC 13994</strain>
    </source>
</reference>
<organism evidence="1 2">
    <name type="scientific">Paractinoplanes deccanensis</name>
    <dbReference type="NCBI Taxonomy" id="113561"/>
    <lineage>
        <taxon>Bacteria</taxon>
        <taxon>Bacillati</taxon>
        <taxon>Actinomycetota</taxon>
        <taxon>Actinomycetes</taxon>
        <taxon>Micromonosporales</taxon>
        <taxon>Micromonosporaceae</taxon>
        <taxon>Paractinoplanes</taxon>
    </lineage>
</organism>
<dbReference type="Proteomes" id="UP000609879">
    <property type="component" value="Unassembled WGS sequence"/>
</dbReference>
<dbReference type="InterPro" id="IPR012675">
    <property type="entry name" value="Beta-grasp_dom_sf"/>
</dbReference>
<evidence type="ECO:0000313" key="1">
    <source>
        <dbReference type="EMBL" id="GID78994.1"/>
    </source>
</evidence>
<keyword evidence="2" id="KW-1185">Reference proteome</keyword>
<dbReference type="EMBL" id="BOMI01000156">
    <property type="protein sequence ID" value="GID78994.1"/>
    <property type="molecule type" value="Genomic_DNA"/>
</dbReference>
<dbReference type="SUPFAM" id="SSF54285">
    <property type="entry name" value="MoaD/ThiS"/>
    <property type="match status" value="1"/>
</dbReference>
<name>A0ABQ3YG99_9ACTN</name>
<gene>
    <name evidence="1" type="primary">moaD2</name>
    <name evidence="1" type="ORF">Ade02nite_76350</name>
</gene>
<dbReference type="InterPro" id="IPR016155">
    <property type="entry name" value="Mopterin_synth/thiamin_S_b"/>
</dbReference>
<sequence>MAQLTVRYFAGARAAAHGTSTEQAEAASLHDLKQILTERHGERLGVVLKAASFLVDGLACHDPQAALPARATVDVLPPFAGG</sequence>
<dbReference type="CDD" id="cd17040">
    <property type="entry name" value="Ubl_MoaD_like"/>
    <property type="match status" value="1"/>
</dbReference>
<dbReference type="Pfam" id="PF02597">
    <property type="entry name" value="ThiS"/>
    <property type="match status" value="1"/>
</dbReference>
<dbReference type="Gene3D" id="3.10.20.30">
    <property type="match status" value="1"/>
</dbReference>